<dbReference type="GO" id="GO:0016758">
    <property type="term" value="F:hexosyltransferase activity"/>
    <property type="evidence" value="ECO:0007669"/>
    <property type="project" value="UniProtKB-ARBA"/>
</dbReference>
<dbReference type="PANTHER" id="PTHR22916:SF3">
    <property type="entry name" value="UDP-GLCNAC:BETAGAL BETA-1,3-N-ACETYLGLUCOSAMINYLTRANSFERASE-LIKE PROTEIN 1"/>
    <property type="match status" value="1"/>
</dbReference>
<dbReference type="AlphaFoldDB" id="A0A286AEM6"/>
<dbReference type="RefSeq" id="WP_097133850.1">
    <property type="nucleotide sequence ID" value="NZ_OCMT01000005.1"/>
</dbReference>
<organism evidence="2 3">
    <name type="scientific">Pedobacter xixiisoli</name>
    <dbReference type="NCBI Taxonomy" id="1476464"/>
    <lineage>
        <taxon>Bacteria</taxon>
        <taxon>Pseudomonadati</taxon>
        <taxon>Bacteroidota</taxon>
        <taxon>Sphingobacteriia</taxon>
        <taxon>Sphingobacteriales</taxon>
        <taxon>Sphingobacteriaceae</taxon>
        <taxon>Pedobacter</taxon>
    </lineage>
</organism>
<dbReference type="CDD" id="cd00761">
    <property type="entry name" value="Glyco_tranf_GTA_type"/>
    <property type="match status" value="1"/>
</dbReference>
<dbReference type="SUPFAM" id="SSF53448">
    <property type="entry name" value="Nucleotide-diphospho-sugar transferases"/>
    <property type="match status" value="1"/>
</dbReference>
<dbReference type="PANTHER" id="PTHR22916">
    <property type="entry name" value="GLYCOSYLTRANSFERASE"/>
    <property type="match status" value="1"/>
</dbReference>
<protein>
    <submittedName>
        <fullName evidence="2">Glycosyltransferase involved in cell wall bisynthesis</fullName>
    </submittedName>
</protein>
<proteinExistence type="predicted"/>
<dbReference type="InterPro" id="IPR029044">
    <property type="entry name" value="Nucleotide-diphossugar_trans"/>
</dbReference>
<accession>A0A286AEM6</accession>
<keyword evidence="2" id="KW-0808">Transferase</keyword>
<keyword evidence="3" id="KW-1185">Reference proteome</keyword>
<dbReference type="EMBL" id="OCMT01000005">
    <property type="protein sequence ID" value="SOD20341.1"/>
    <property type="molecule type" value="Genomic_DNA"/>
</dbReference>
<name>A0A286AEM6_9SPHI</name>
<evidence type="ECO:0000259" key="1">
    <source>
        <dbReference type="Pfam" id="PF00535"/>
    </source>
</evidence>
<reference evidence="3" key="1">
    <citation type="submission" date="2017-09" db="EMBL/GenBank/DDBJ databases">
        <authorList>
            <person name="Varghese N."/>
            <person name="Submissions S."/>
        </authorList>
    </citation>
    <scope>NUCLEOTIDE SEQUENCE [LARGE SCALE GENOMIC DNA]</scope>
    <source>
        <strain evidence="3">CGMCC 1.12803</strain>
    </source>
</reference>
<sequence>MISIIIPMYNAEGTIVRCLNSIVKQQFSAEVEIIVVNDGSRDNCKNVVEEYIKSVQGVSIILVNKVNGGASSARNAGLDSANGEYILFLDSDDTFVQDSLEYVTNVIHSNQFDIACFGYEFFDDNNKSLLQFTYGDSVKIDDYKEDFLKRGTVKNVIWNKIYRRSFIVENDIKFRSNFEPNEDSLFVFEILLKTNKIVFLNKILYNHISDNKESYTNKFDNFHYTNALSLLTFYKELIRKELGATYHVAYEIFCTRVLCRLILVSTFSTQKKIDFYENLKTIYQSEIWKDLLKSKALPTKFKNVVRFFSSHNLVWYLVKGMKAFNYRMQ</sequence>
<dbReference type="Proteomes" id="UP000219281">
    <property type="component" value="Unassembled WGS sequence"/>
</dbReference>
<feature type="domain" description="Glycosyltransferase 2-like" evidence="1">
    <location>
        <begin position="3"/>
        <end position="131"/>
    </location>
</feature>
<gene>
    <name evidence="2" type="ORF">SAMN06297358_4057</name>
</gene>
<evidence type="ECO:0000313" key="2">
    <source>
        <dbReference type="EMBL" id="SOD20341.1"/>
    </source>
</evidence>
<dbReference type="Pfam" id="PF00535">
    <property type="entry name" value="Glycos_transf_2"/>
    <property type="match status" value="1"/>
</dbReference>
<dbReference type="OrthoDB" id="6638511at2"/>
<evidence type="ECO:0000313" key="3">
    <source>
        <dbReference type="Proteomes" id="UP000219281"/>
    </source>
</evidence>
<dbReference type="Gene3D" id="3.90.550.10">
    <property type="entry name" value="Spore Coat Polysaccharide Biosynthesis Protein SpsA, Chain A"/>
    <property type="match status" value="1"/>
</dbReference>
<dbReference type="InterPro" id="IPR001173">
    <property type="entry name" value="Glyco_trans_2-like"/>
</dbReference>